<feature type="non-terminal residue" evidence="17">
    <location>
        <position position="586"/>
    </location>
</feature>
<dbReference type="GO" id="GO:0030210">
    <property type="term" value="P:heparin proteoglycan biosynthetic process"/>
    <property type="evidence" value="ECO:0007669"/>
    <property type="project" value="UniProtKB-UniPathway"/>
</dbReference>
<dbReference type="PANTHER" id="PTHR13174">
    <property type="entry name" value="D-GLUCURONYL C5-EPIMERASE"/>
    <property type="match status" value="1"/>
</dbReference>
<dbReference type="OrthoDB" id="5914444at2759"/>
<feature type="domain" description="D-glucuronyl C5-epimerase C-terminal" evidence="15">
    <location>
        <begin position="385"/>
        <end position="576"/>
    </location>
</feature>
<reference evidence="17 18" key="1">
    <citation type="submission" date="2019-09" db="EMBL/GenBank/DDBJ databases">
        <title>Bird 10,000 Genomes (B10K) Project - Family phase.</title>
        <authorList>
            <person name="Zhang G."/>
        </authorList>
    </citation>
    <scope>NUCLEOTIDE SEQUENCE [LARGE SCALE GENOMIC DNA]</scope>
    <source>
        <strain evidence="17">B10K-DU-001-18</strain>
        <tissue evidence="17">Muscle</tissue>
    </source>
</reference>
<dbReference type="PANTHER" id="PTHR13174:SF3">
    <property type="entry name" value="D-GLUCURONYL C5-EPIMERASE"/>
    <property type="match status" value="1"/>
</dbReference>
<evidence type="ECO:0000256" key="1">
    <source>
        <dbReference type="ARBA" id="ARBA00000434"/>
    </source>
</evidence>
<comment type="pathway">
    <text evidence="4">Glycan metabolism; heparan sulfate biosynthesis.</text>
</comment>
<evidence type="ECO:0000256" key="12">
    <source>
        <dbReference type="ARBA" id="ARBA00037847"/>
    </source>
</evidence>
<evidence type="ECO:0000256" key="14">
    <source>
        <dbReference type="SAM" id="SignalP"/>
    </source>
</evidence>
<dbReference type="UniPathway" id="UPA00862"/>
<dbReference type="EC" id="5.1.3.17" evidence="6"/>
<sequence length="586" mass="65570">MRCLARLSSKALLVLCSLLALLSLLLWTRCSRPGPVERRGNAAGLREGQEEEEEASPQAAARPAGMAKAAVARYEEIDCLINEEQTVKGRREGSEVFLPFSWVEKYFQVYGRIAALPDGRERFEFSHSYSRVYAQRAPYRPAGVFMSFEGYNVELRDRVKCISGVEGVPLSTQWGPQGYFYPIQIAQYGLSHYSKNLTEKAPRAQLYESAGDGGADGDWTVPKGCSLATVWDKARLSGVKHFSCPESSEGVSLELNNARDFVISFDLKLLSNGSVSVVLETTERNQLFTVHYVSSTQLIALRDRDIFYGIGARGGWSTLTRDLLTDLRKGVGLSNTKAVKQTKIMPKRVLRLVARGRGFLDNVTVSATAHMAAFFAASRWLLRNQDERGGWPIMVTRKLGEGFKSLDPGWYSAMAQGQAMSTLVRAYQLTKEPAFLGAALRATAPFKLPAEQRGVKAVFMDRHDWYEEYPTSPSSFVLNGFMYSLIGLYDLKETAGEKLGKEARLLYERGMESLKAMLPLYDTGSGSVYDLRHFMLGTAPNLARWDYHTTHINQLQLLSSIDDAPVFKDFLKRWKSYLRGGRAKHN</sequence>
<feature type="region of interest" description="Disordered" evidence="13">
    <location>
        <begin position="38"/>
        <end position="63"/>
    </location>
</feature>
<dbReference type="GO" id="GO:0047464">
    <property type="term" value="F:heparosan-N-sulfate-glucuronate 5-epimerase activity"/>
    <property type="evidence" value="ECO:0007669"/>
    <property type="project" value="UniProtKB-EC"/>
</dbReference>
<name>A0A7K4XKS0_REGSA</name>
<feature type="chain" id="PRO_5029853452" description="heparosan-N-sulfate-glucuronate 5-epimerase" evidence="14">
    <location>
        <begin position="31"/>
        <end position="586"/>
    </location>
</feature>
<evidence type="ECO:0000256" key="10">
    <source>
        <dbReference type="ARBA" id="ARBA00023136"/>
    </source>
</evidence>
<evidence type="ECO:0000313" key="17">
    <source>
        <dbReference type="EMBL" id="NWR47120.1"/>
    </source>
</evidence>
<keyword evidence="18" id="KW-1185">Reference proteome</keyword>
<dbReference type="Pfam" id="PF21174">
    <property type="entry name" value="Glce_b_sandwich"/>
    <property type="match status" value="1"/>
</dbReference>
<feature type="non-terminal residue" evidence="17">
    <location>
        <position position="1"/>
    </location>
</feature>
<protein>
    <recommendedName>
        <fullName evidence="6">heparosan-N-sulfate-glucuronate 5-epimerase</fullName>
        <ecNumber evidence="6">5.1.3.17</ecNumber>
    </recommendedName>
</protein>
<comment type="subcellular location">
    <subcellularLocation>
        <location evidence="12">Endomembrane system</location>
        <topology evidence="12">Single-pass membrane protein</topology>
    </subcellularLocation>
    <subcellularLocation>
        <location evidence="2">Membrane</location>
        <topology evidence="2">Single-pass type II membrane protein</topology>
    </subcellularLocation>
</comment>
<comment type="similarity">
    <text evidence="5">Belongs to the D-glucuronyl C5-epimerase family.</text>
</comment>
<evidence type="ECO:0000256" key="2">
    <source>
        <dbReference type="ARBA" id="ARBA00004606"/>
    </source>
</evidence>
<keyword evidence="10" id="KW-0472">Membrane</keyword>
<evidence type="ECO:0000256" key="7">
    <source>
        <dbReference type="ARBA" id="ARBA00022692"/>
    </source>
</evidence>
<evidence type="ECO:0000256" key="3">
    <source>
        <dbReference type="ARBA" id="ARBA00004841"/>
    </source>
</evidence>
<evidence type="ECO:0000256" key="5">
    <source>
        <dbReference type="ARBA" id="ARBA00005584"/>
    </source>
</evidence>
<gene>
    <name evidence="17" type="primary">Glce</name>
    <name evidence="17" type="ORF">REGSAT_R13757</name>
</gene>
<evidence type="ECO:0000256" key="11">
    <source>
        <dbReference type="ARBA" id="ARBA00023235"/>
    </source>
</evidence>
<dbReference type="InterPro" id="IPR059154">
    <property type="entry name" value="Glce_b_sandwich"/>
</dbReference>
<keyword evidence="9" id="KW-1133">Transmembrane helix</keyword>
<dbReference type="Proteomes" id="UP000529728">
    <property type="component" value="Unassembled WGS sequence"/>
</dbReference>
<evidence type="ECO:0000313" key="18">
    <source>
        <dbReference type="Proteomes" id="UP000529728"/>
    </source>
</evidence>
<evidence type="ECO:0000256" key="9">
    <source>
        <dbReference type="ARBA" id="ARBA00022989"/>
    </source>
</evidence>
<comment type="catalytic activity">
    <reaction evidence="1">
        <text>[heparosan-N-sulfate](n) = [heparan-N-sulfate](n)</text>
        <dbReference type="Rhea" id="RHEA:20197"/>
        <dbReference type="Rhea" id="RHEA-COMP:9556"/>
        <dbReference type="Rhea" id="RHEA-COMP:9557"/>
        <dbReference type="ChEBI" id="CHEBI:58041"/>
        <dbReference type="ChEBI" id="CHEBI:58287"/>
        <dbReference type="EC" id="5.1.3.17"/>
    </reaction>
</comment>
<proteinExistence type="inferred from homology"/>
<feature type="domain" description="D-glucuronyl C5-epimerase beta-sandwich" evidence="16">
    <location>
        <begin position="238"/>
        <end position="357"/>
    </location>
</feature>
<dbReference type="AlphaFoldDB" id="A0A7K4XKS0"/>
<dbReference type="GO" id="GO:0015012">
    <property type="term" value="P:heparan sulfate proteoglycan biosynthetic process"/>
    <property type="evidence" value="ECO:0007669"/>
    <property type="project" value="InterPro"/>
</dbReference>
<organism evidence="17 18">
    <name type="scientific">Regulus satrapa</name>
    <name type="common">Golden-crowned kinglet</name>
    <dbReference type="NCBI Taxonomy" id="13245"/>
    <lineage>
        <taxon>Eukaryota</taxon>
        <taxon>Metazoa</taxon>
        <taxon>Chordata</taxon>
        <taxon>Craniata</taxon>
        <taxon>Vertebrata</taxon>
        <taxon>Euteleostomi</taxon>
        <taxon>Archelosauria</taxon>
        <taxon>Archosauria</taxon>
        <taxon>Dinosauria</taxon>
        <taxon>Saurischia</taxon>
        <taxon>Theropoda</taxon>
        <taxon>Coelurosauria</taxon>
        <taxon>Aves</taxon>
        <taxon>Neognathae</taxon>
        <taxon>Neoaves</taxon>
        <taxon>Telluraves</taxon>
        <taxon>Australaves</taxon>
        <taxon>Passeriformes</taxon>
        <taxon>Regulidae</taxon>
        <taxon>Regulus</taxon>
    </lineage>
</organism>
<dbReference type="Pfam" id="PF06662">
    <property type="entry name" value="C5-epim_C"/>
    <property type="match status" value="1"/>
</dbReference>
<keyword evidence="8" id="KW-0735">Signal-anchor</keyword>
<keyword evidence="7" id="KW-0812">Transmembrane</keyword>
<evidence type="ECO:0000256" key="4">
    <source>
        <dbReference type="ARBA" id="ARBA00005093"/>
    </source>
</evidence>
<comment type="pathway">
    <text evidence="3">Glycan metabolism; heparin biosynthesis.</text>
</comment>
<evidence type="ECO:0000259" key="16">
    <source>
        <dbReference type="Pfam" id="PF21174"/>
    </source>
</evidence>
<comment type="caution">
    <text evidence="17">The sequence shown here is derived from an EMBL/GenBank/DDBJ whole genome shotgun (WGS) entry which is preliminary data.</text>
</comment>
<dbReference type="GO" id="GO:0005794">
    <property type="term" value="C:Golgi apparatus"/>
    <property type="evidence" value="ECO:0007669"/>
    <property type="project" value="TreeGrafter"/>
</dbReference>
<evidence type="ECO:0000259" key="15">
    <source>
        <dbReference type="Pfam" id="PF06662"/>
    </source>
</evidence>
<evidence type="ECO:0000256" key="8">
    <source>
        <dbReference type="ARBA" id="ARBA00022968"/>
    </source>
</evidence>
<dbReference type="EMBL" id="VWZN01011310">
    <property type="protein sequence ID" value="NWR47120.1"/>
    <property type="molecule type" value="Genomic_DNA"/>
</dbReference>
<evidence type="ECO:0000256" key="6">
    <source>
        <dbReference type="ARBA" id="ARBA00012087"/>
    </source>
</evidence>
<dbReference type="InterPro" id="IPR010598">
    <property type="entry name" value="C5-epim_C"/>
</dbReference>
<feature type="signal peptide" evidence="14">
    <location>
        <begin position="1"/>
        <end position="30"/>
    </location>
</feature>
<keyword evidence="14" id="KW-0732">Signal</keyword>
<evidence type="ECO:0000256" key="13">
    <source>
        <dbReference type="SAM" id="MobiDB-lite"/>
    </source>
</evidence>
<keyword evidence="11" id="KW-0413">Isomerase</keyword>
<dbReference type="InterPro" id="IPR039721">
    <property type="entry name" value="C5-epimerase"/>
</dbReference>
<accession>A0A7K4XKS0</accession>